<dbReference type="InterPro" id="IPR036890">
    <property type="entry name" value="HATPase_C_sf"/>
</dbReference>
<keyword evidence="5" id="KW-0597">Phosphoprotein</keyword>
<organism evidence="13 14">
    <name type="scientific">Phyllobacterium endophyticum</name>
    <dbReference type="NCBI Taxonomy" id="1149773"/>
    <lineage>
        <taxon>Bacteria</taxon>
        <taxon>Pseudomonadati</taxon>
        <taxon>Pseudomonadota</taxon>
        <taxon>Alphaproteobacteria</taxon>
        <taxon>Hyphomicrobiales</taxon>
        <taxon>Phyllobacteriaceae</taxon>
        <taxon>Phyllobacterium</taxon>
    </lineage>
</organism>
<evidence type="ECO:0000256" key="3">
    <source>
        <dbReference type="ARBA" id="ARBA00012438"/>
    </source>
</evidence>
<dbReference type="SUPFAM" id="SSF47384">
    <property type="entry name" value="Homodimeric domain of signal transducing histidine kinase"/>
    <property type="match status" value="1"/>
</dbReference>
<dbReference type="Gene3D" id="3.30.565.10">
    <property type="entry name" value="Histidine kinase-like ATPase, C-terminal domain"/>
    <property type="match status" value="1"/>
</dbReference>
<dbReference type="SMART" id="SM00304">
    <property type="entry name" value="HAMP"/>
    <property type="match status" value="1"/>
</dbReference>
<keyword evidence="8 13" id="KW-0418">Kinase</keyword>
<dbReference type="InterPro" id="IPR003660">
    <property type="entry name" value="HAMP_dom"/>
</dbReference>
<feature type="domain" description="Histidine kinase" evidence="11">
    <location>
        <begin position="245"/>
        <end position="445"/>
    </location>
</feature>
<dbReference type="EMBL" id="PGGN01000003">
    <property type="protein sequence ID" value="PSH57050.1"/>
    <property type="molecule type" value="Genomic_DNA"/>
</dbReference>
<evidence type="ECO:0000256" key="6">
    <source>
        <dbReference type="ARBA" id="ARBA00022679"/>
    </source>
</evidence>
<keyword evidence="4" id="KW-1003">Cell membrane</keyword>
<dbReference type="PANTHER" id="PTHR44936">
    <property type="entry name" value="SENSOR PROTEIN CREC"/>
    <property type="match status" value="1"/>
</dbReference>
<keyword evidence="10" id="KW-1133">Transmembrane helix</keyword>
<evidence type="ECO:0000256" key="5">
    <source>
        <dbReference type="ARBA" id="ARBA00022553"/>
    </source>
</evidence>
<dbReference type="AlphaFoldDB" id="A0A2P7AS94"/>
<keyword evidence="10" id="KW-0812">Transmembrane</keyword>
<evidence type="ECO:0000256" key="10">
    <source>
        <dbReference type="SAM" id="Phobius"/>
    </source>
</evidence>
<evidence type="ECO:0000256" key="2">
    <source>
        <dbReference type="ARBA" id="ARBA00004651"/>
    </source>
</evidence>
<accession>A0A2P7AS94</accession>
<name>A0A2P7AS94_9HYPH</name>
<dbReference type="CDD" id="cd00082">
    <property type="entry name" value="HisKA"/>
    <property type="match status" value="1"/>
</dbReference>
<dbReference type="InterPro" id="IPR004358">
    <property type="entry name" value="Sig_transdc_His_kin-like_C"/>
</dbReference>
<dbReference type="OrthoDB" id="9804645at2"/>
<dbReference type="PANTHER" id="PTHR44936:SF10">
    <property type="entry name" value="SENSOR PROTEIN RSTB"/>
    <property type="match status" value="1"/>
</dbReference>
<evidence type="ECO:0000256" key="1">
    <source>
        <dbReference type="ARBA" id="ARBA00000085"/>
    </source>
</evidence>
<keyword evidence="9" id="KW-0067">ATP-binding</keyword>
<dbReference type="InterPro" id="IPR005467">
    <property type="entry name" value="His_kinase_dom"/>
</dbReference>
<keyword evidence="6" id="KW-0808">Transferase</keyword>
<dbReference type="GO" id="GO:0005524">
    <property type="term" value="F:ATP binding"/>
    <property type="evidence" value="ECO:0007669"/>
    <property type="project" value="UniProtKB-KW"/>
</dbReference>
<feature type="transmembrane region" description="Helical" evidence="10">
    <location>
        <begin position="165"/>
        <end position="183"/>
    </location>
</feature>
<reference evidence="14" key="1">
    <citation type="submission" date="2017-11" db="EMBL/GenBank/DDBJ databases">
        <authorList>
            <person name="Kuznetsova I."/>
            <person name="Sazanova A."/>
            <person name="Chirak E."/>
            <person name="Safronova V."/>
            <person name="Willems A."/>
        </authorList>
    </citation>
    <scope>NUCLEOTIDE SEQUENCE [LARGE SCALE GENOMIC DNA]</scope>
    <source>
        <strain evidence="14">PEPV15</strain>
    </source>
</reference>
<evidence type="ECO:0000256" key="8">
    <source>
        <dbReference type="ARBA" id="ARBA00022777"/>
    </source>
</evidence>
<dbReference type="Pfam" id="PF02518">
    <property type="entry name" value="HATPase_c"/>
    <property type="match status" value="1"/>
</dbReference>
<dbReference type="EC" id="2.7.13.3" evidence="3"/>
<evidence type="ECO:0000256" key="7">
    <source>
        <dbReference type="ARBA" id="ARBA00022741"/>
    </source>
</evidence>
<dbReference type="GO" id="GO:0005886">
    <property type="term" value="C:plasma membrane"/>
    <property type="evidence" value="ECO:0007669"/>
    <property type="project" value="UniProtKB-SubCell"/>
</dbReference>
<feature type="domain" description="HAMP" evidence="12">
    <location>
        <begin position="185"/>
        <end position="237"/>
    </location>
</feature>
<feature type="transmembrane region" description="Helical" evidence="10">
    <location>
        <begin position="21"/>
        <end position="39"/>
    </location>
</feature>
<dbReference type="Pfam" id="PF00672">
    <property type="entry name" value="HAMP"/>
    <property type="match status" value="1"/>
</dbReference>
<dbReference type="Pfam" id="PF00512">
    <property type="entry name" value="HisKA"/>
    <property type="match status" value="1"/>
</dbReference>
<dbReference type="InterPro" id="IPR003594">
    <property type="entry name" value="HATPase_dom"/>
</dbReference>
<dbReference type="InterPro" id="IPR003661">
    <property type="entry name" value="HisK_dim/P_dom"/>
</dbReference>
<evidence type="ECO:0000313" key="14">
    <source>
        <dbReference type="Proteomes" id="UP000241158"/>
    </source>
</evidence>
<evidence type="ECO:0000313" key="13">
    <source>
        <dbReference type="EMBL" id="PSH57050.1"/>
    </source>
</evidence>
<comment type="catalytic activity">
    <reaction evidence="1">
        <text>ATP + protein L-histidine = ADP + protein N-phospho-L-histidine.</text>
        <dbReference type="EC" id="2.7.13.3"/>
    </reaction>
</comment>
<dbReference type="SUPFAM" id="SSF55874">
    <property type="entry name" value="ATPase domain of HSP90 chaperone/DNA topoisomerase II/histidine kinase"/>
    <property type="match status" value="1"/>
</dbReference>
<dbReference type="Proteomes" id="UP000241158">
    <property type="component" value="Unassembled WGS sequence"/>
</dbReference>
<dbReference type="CDD" id="cd06225">
    <property type="entry name" value="HAMP"/>
    <property type="match status" value="1"/>
</dbReference>
<keyword evidence="10" id="KW-0472">Membrane</keyword>
<protein>
    <recommendedName>
        <fullName evidence="3">histidine kinase</fullName>
        <ecNumber evidence="3">2.7.13.3</ecNumber>
    </recommendedName>
</protein>
<evidence type="ECO:0000259" key="11">
    <source>
        <dbReference type="PROSITE" id="PS50109"/>
    </source>
</evidence>
<evidence type="ECO:0000259" key="12">
    <source>
        <dbReference type="PROSITE" id="PS50885"/>
    </source>
</evidence>
<dbReference type="SMART" id="SM00387">
    <property type="entry name" value="HATPase_c"/>
    <property type="match status" value="1"/>
</dbReference>
<keyword evidence="14" id="KW-1185">Reference proteome</keyword>
<keyword evidence="7" id="KW-0547">Nucleotide-binding</keyword>
<proteinExistence type="predicted"/>
<comment type="caution">
    <text evidence="13">The sequence shown here is derived from an EMBL/GenBank/DDBJ whole genome shotgun (WGS) entry which is preliminary data.</text>
</comment>
<sequence length="445" mass="48764">MGKQMTSALHGFFPRTMRGQFMVVILVAIVLVVVIGDWIDVFKRYMGIEDIDLANSKASTMALLLQKVPIDERSNLIEWSGGAGMPLEMIPTVSLANRTAPEASFPSVRWIVARLFPADNPLSAGGRQVMLDGLPALVFPLDGNMSVVFKDMPDTVVTSDVVGPLSYYVLAFVILLGLFSAYASRALTEPLASITNRLKEVEGDYLAPVFEERGTVELIALARALNEMQARIKKLIDIRTRLLRNVSHDLRTPLTRVRLRIERLSQEGSESILSDLDHIDALIQDTLDYMSSAVNTEKLERTDIASLLQTICNEYSDIGKAVAYEGPDKLIGTCKSLALTRAVSNLCDNGIKFAENVTVHLTHHGSHIWIDVSDDGQGIAPGLRDLVLEPFFKADPARKALGIRSGFGLGLSIVAEIVEDHKGKLSLSDNHPRGLIVRIEIPAIA</sequence>
<dbReference type="PRINTS" id="PR00344">
    <property type="entry name" value="BCTRLSENSOR"/>
</dbReference>
<dbReference type="GO" id="GO:0000155">
    <property type="term" value="F:phosphorelay sensor kinase activity"/>
    <property type="evidence" value="ECO:0007669"/>
    <property type="project" value="InterPro"/>
</dbReference>
<evidence type="ECO:0000256" key="4">
    <source>
        <dbReference type="ARBA" id="ARBA00022475"/>
    </source>
</evidence>
<dbReference type="InterPro" id="IPR036097">
    <property type="entry name" value="HisK_dim/P_sf"/>
</dbReference>
<gene>
    <name evidence="13" type="ORF">CU100_17400</name>
</gene>
<evidence type="ECO:0000256" key="9">
    <source>
        <dbReference type="ARBA" id="ARBA00022840"/>
    </source>
</evidence>
<dbReference type="Gene3D" id="1.10.287.130">
    <property type="match status" value="1"/>
</dbReference>
<dbReference type="PROSITE" id="PS50885">
    <property type="entry name" value="HAMP"/>
    <property type="match status" value="1"/>
</dbReference>
<dbReference type="PROSITE" id="PS50109">
    <property type="entry name" value="HIS_KIN"/>
    <property type="match status" value="1"/>
</dbReference>
<comment type="subcellular location">
    <subcellularLocation>
        <location evidence="2">Cell membrane</location>
        <topology evidence="2">Multi-pass membrane protein</topology>
    </subcellularLocation>
</comment>
<dbReference type="InterPro" id="IPR050980">
    <property type="entry name" value="2C_sensor_his_kinase"/>
</dbReference>
<dbReference type="SMART" id="SM00388">
    <property type="entry name" value="HisKA"/>
    <property type="match status" value="1"/>
</dbReference>